<dbReference type="Pfam" id="PF00072">
    <property type="entry name" value="Response_reg"/>
    <property type="match status" value="1"/>
</dbReference>
<evidence type="ECO:0000256" key="2">
    <source>
        <dbReference type="PROSITE-ProRule" id="PRU00169"/>
    </source>
</evidence>
<feature type="domain" description="Response regulatory" evidence="3">
    <location>
        <begin position="4"/>
        <end position="129"/>
    </location>
</feature>
<dbReference type="PROSITE" id="PS50110">
    <property type="entry name" value="RESPONSE_REGULATORY"/>
    <property type="match status" value="1"/>
</dbReference>
<gene>
    <name evidence="4" type="ORF">GETHED_10630</name>
</gene>
<dbReference type="SUPFAM" id="SSF52172">
    <property type="entry name" value="CheY-like"/>
    <property type="match status" value="1"/>
</dbReference>
<comment type="caution">
    <text evidence="4">The sequence shown here is derived from an EMBL/GenBank/DDBJ whole genome shotgun (WGS) entry which is preliminary data.</text>
</comment>
<evidence type="ECO:0000313" key="5">
    <source>
        <dbReference type="Proteomes" id="UP001165044"/>
    </source>
</evidence>
<proteinExistence type="predicted"/>
<accession>A0ABQ5PWF7</accession>
<name>A0ABQ5PWF7_9BACT</name>
<evidence type="ECO:0000259" key="3">
    <source>
        <dbReference type="PROSITE" id="PS50110"/>
    </source>
</evidence>
<evidence type="ECO:0000256" key="1">
    <source>
        <dbReference type="ARBA" id="ARBA00022553"/>
    </source>
</evidence>
<dbReference type="PANTHER" id="PTHR44591">
    <property type="entry name" value="STRESS RESPONSE REGULATOR PROTEIN 1"/>
    <property type="match status" value="1"/>
</dbReference>
<protein>
    <submittedName>
        <fullName evidence="4">Response regulator</fullName>
    </submittedName>
</protein>
<organism evidence="4 5">
    <name type="scientific">Geothrix edaphica</name>
    <dbReference type="NCBI Taxonomy" id="2927976"/>
    <lineage>
        <taxon>Bacteria</taxon>
        <taxon>Pseudomonadati</taxon>
        <taxon>Acidobacteriota</taxon>
        <taxon>Holophagae</taxon>
        <taxon>Holophagales</taxon>
        <taxon>Holophagaceae</taxon>
        <taxon>Geothrix</taxon>
    </lineage>
</organism>
<keyword evidence="5" id="KW-1185">Reference proteome</keyword>
<dbReference type="SMART" id="SM00448">
    <property type="entry name" value="REC"/>
    <property type="match status" value="1"/>
</dbReference>
<feature type="modified residue" description="4-aspartylphosphate" evidence="2">
    <location>
        <position position="54"/>
    </location>
</feature>
<dbReference type="Proteomes" id="UP001165044">
    <property type="component" value="Unassembled WGS sequence"/>
</dbReference>
<reference evidence="4" key="1">
    <citation type="journal article" date="2023" name="Antonie Van Leeuwenhoek">
        <title>Mesoterricola silvestris gen. nov., sp. nov., Mesoterricola sediminis sp. nov., Geothrix oryzae sp. nov., Geothrix edaphica sp. nov., Geothrix rubra sp. nov., and Geothrix limicola sp. nov., six novel members of Acidobacteriota isolated from soils.</title>
        <authorList>
            <person name="Itoh H."/>
            <person name="Sugisawa Y."/>
            <person name="Mise K."/>
            <person name="Xu Z."/>
            <person name="Kuniyasu M."/>
            <person name="Ushijima N."/>
            <person name="Kawano K."/>
            <person name="Kobayashi E."/>
            <person name="Shiratori Y."/>
            <person name="Masuda Y."/>
            <person name="Senoo K."/>
        </authorList>
    </citation>
    <scope>NUCLEOTIDE SEQUENCE</scope>
    <source>
        <strain evidence="4">Red802</strain>
    </source>
</reference>
<dbReference type="Gene3D" id="3.40.50.2300">
    <property type="match status" value="1"/>
</dbReference>
<dbReference type="EMBL" id="BSDC01000001">
    <property type="protein sequence ID" value="GLH66699.1"/>
    <property type="molecule type" value="Genomic_DNA"/>
</dbReference>
<dbReference type="InterPro" id="IPR001789">
    <property type="entry name" value="Sig_transdc_resp-reg_receiver"/>
</dbReference>
<dbReference type="InterPro" id="IPR050595">
    <property type="entry name" value="Bact_response_regulator"/>
</dbReference>
<sequence length="132" mass="14555">MADRILLVEDDPINVKFIQTVLVKKGGYEVLVSEEVDEILRLAREAGLKAIIMDVSLSRSSYQGQKVDGIFITKLLKQDEATRRVPVLLATAHAMFGDREKYLELTGAEGYISKPIHDPSTLIEAVKSVIGG</sequence>
<evidence type="ECO:0000313" key="4">
    <source>
        <dbReference type="EMBL" id="GLH66699.1"/>
    </source>
</evidence>
<dbReference type="RefSeq" id="WP_285607212.1">
    <property type="nucleotide sequence ID" value="NZ_BSDC01000001.1"/>
</dbReference>
<keyword evidence="1 2" id="KW-0597">Phosphoprotein</keyword>
<dbReference type="PANTHER" id="PTHR44591:SF23">
    <property type="entry name" value="CHEY SUBFAMILY"/>
    <property type="match status" value="1"/>
</dbReference>
<dbReference type="InterPro" id="IPR011006">
    <property type="entry name" value="CheY-like_superfamily"/>
</dbReference>